<dbReference type="PANTHER" id="PTHR37707:SF1">
    <property type="entry name" value="MATERNAL EFFECT EMBRYO ARREST 9"/>
    <property type="match status" value="1"/>
</dbReference>
<accession>A0A7J0EYL2</accession>
<dbReference type="EMBL" id="BJWL01000007">
    <property type="protein sequence ID" value="GFY90717.1"/>
    <property type="molecule type" value="Genomic_DNA"/>
</dbReference>
<comment type="caution">
    <text evidence="1">The sequence shown here is derived from an EMBL/GenBank/DDBJ whole genome shotgun (WGS) entry which is preliminary data.</text>
</comment>
<gene>
    <name evidence="1" type="ORF">Acr_07g0009140</name>
</gene>
<reference evidence="1 2" key="1">
    <citation type="submission" date="2019-07" db="EMBL/GenBank/DDBJ databases">
        <title>De Novo Assembly of kiwifruit Actinidia rufa.</title>
        <authorList>
            <person name="Sugita-Konishi S."/>
            <person name="Sato K."/>
            <person name="Mori E."/>
            <person name="Abe Y."/>
            <person name="Kisaki G."/>
            <person name="Hamano K."/>
            <person name="Suezawa K."/>
            <person name="Otani M."/>
            <person name="Fukuda T."/>
            <person name="Manabe T."/>
            <person name="Gomi K."/>
            <person name="Tabuchi M."/>
            <person name="Akimitsu K."/>
            <person name="Kataoka I."/>
        </authorList>
    </citation>
    <scope>NUCLEOTIDE SEQUENCE [LARGE SCALE GENOMIC DNA]</scope>
    <source>
        <strain evidence="2">cv. Fuchu</strain>
    </source>
</reference>
<sequence length="114" mass="12455">MKHFELESYKALAAMELEQDNEVRKAEASMRKAEVYLASAKETAMDKAKAELNGLIQVSDAVWKMRKPMEKGATVASKKHVEAAMNLATASMNSATASMNSAWNGIFSKKVSPS</sequence>
<dbReference type="OrthoDB" id="992831at2759"/>
<dbReference type="PANTHER" id="PTHR37707">
    <property type="entry name" value="MATERNAL EFFECT EMBRYO ARREST 9"/>
    <property type="match status" value="1"/>
</dbReference>
<protein>
    <submittedName>
        <fullName evidence="1">Uncharacterized protein</fullName>
    </submittedName>
</protein>
<organism evidence="1 2">
    <name type="scientific">Actinidia rufa</name>
    <dbReference type="NCBI Taxonomy" id="165716"/>
    <lineage>
        <taxon>Eukaryota</taxon>
        <taxon>Viridiplantae</taxon>
        <taxon>Streptophyta</taxon>
        <taxon>Embryophyta</taxon>
        <taxon>Tracheophyta</taxon>
        <taxon>Spermatophyta</taxon>
        <taxon>Magnoliopsida</taxon>
        <taxon>eudicotyledons</taxon>
        <taxon>Gunneridae</taxon>
        <taxon>Pentapetalae</taxon>
        <taxon>asterids</taxon>
        <taxon>Ericales</taxon>
        <taxon>Actinidiaceae</taxon>
        <taxon>Actinidia</taxon>
    </lineage>
</organism>
<evidence type="ECO:0000313" key="2">
    <source>
        <dbReference type="Proteomes" id="UP000585474"/>
    </source>
</evidence>
<dbReference type="Proteomes" id="UP000585474">
    <property type="component" value="Unassembled WGS sequence"/>
</dbReference>
<evidence type="ECO:0000313" key="1">
    <source>
        <dbReference type="EMBL" id="GFY90717.1"/>
    </source>
</evidence>
<keyword evidence="2" id="KW-1185">Reference proteome</keyword>
<proteinExistence type="predicted"/>
<name>A0A7J0EYL2_9ERIC</name>
<dbReference type="AlphaFoldDB" id="A0A7J0EYL2"/>